<dbReference type="RefSeq" id="WP_113744532.1">
    <property type="nucleotide sequence ID" value="NZ_UAPV01000001.1"/>
</dbReference>
<dbReference type="SUPFAM" id="SSF158682">
    <property type="entry name" value="TerB-like"/>
    <property type="match status" value="1"/>
</dbReference>
<keyword evidence="4" id="KW-1185">Reference proteome</keyword>
<evidence type="ECO:0000313" key="3">
    <source>
        <dbReference type="EMBL" id="SPT70466.1"/>
    </source>
</evidence>
<dbReference type="CDD" id="cd07178">
    <property type="entry name" value="terB_like_YebE"/>
    <property type="match status" value="1"/>
</dbReference>
<gene>
    <name evidence="3" type="primary">yebE_1</name>
    <name evidence="3" type="ORF">NCTC13093_01881</name>
</gene>
<feature type="transmembrane region" description="Helical" evidence="2">
    <location>
        <begin position="20"/>
        <end position="41"/>
    </location>
</feature>
<feature type="region of interest" description="Disordered" evidence="1">
    <location>
        <begin position="79"/>
        <end position="100"/>
    </location>
</feature>
<reference evidence="3 4" key="1">
    <citation type="submission" date="2018-06" db="EMBL/GenBank/DDBJ databases">
        <authorList>
            <consortium name="Pathogen Informatics"/>
            <person name="Doyle S."/>
        </authorList>
    </citation>
    <scope>NUCLEOTIDE SEQUENCE [LARGE SCALE GENOMIC DNA]</scope>
    <source>
        <strain evidence="3 4">NCTC13093</strain>
    </source>
</reference>
<dbReference type="EMBL" id="UAPV01000001">
    <property type="protein sequence ID" value="SPT70466.1"/>
    <property type="molecule type" value="Genomic_DNA"/>
</dbReference>
<dbReference type="Proteomes" id="UP000250086">
    <property type="component" value="Unassembled WGS sequence"/>
</dbReference>
<evidence type="ECO:0000256" key="1">
    <source>
        <dbReference type="SAM" id="MobiDB-lite"/>
    </source>
</evidence>
<dbReference type="Gene3D" id="1.10.3680.10">
    <property type="entry name" value="TerB-like"/>
    <property type="match status" value="1"/>
</dbReference>
<evidence type="ECO:0000313" key="4">
    <source>
        <dbReference type="Proteomes" id="UP000250086"/>
    </source>
</evidence>
<sequence length="243" mass="26156">MKDLFNSLKDQINPQSSSSSLGSLGGLLGSAAAGGILGALLGGSKSVKRTAKNIAYIGGGAAAASMAYSLYKKWADKNNSQGGMPQSQGHTYQPQPNTYSSTAQTNVFDEFNRQNQTASAATVNDEHAVLLIEAMVFAARADGHIDNDEQNMILKTSKSLVSDERFNSIVREALQRPLDPAYIASKVPSPDMADDIYQLSATVIVADNYMEQSYLQGLARALNINDSQKLTLERQALEFRSQI</sequence>
<dbReference type="InterPro" id="IPR007486">
    <property type="entry name" value="YebE"/>
</dbReference>
<accession>A0A2X0VBC7</accession>
<proteinExistence type="predicted"/>
<feature type="transmembrane region" description="Helical" evidence="2">
    <location>
        <begin position="53"/>
        <end position="71"/>
    </location>
</feature>
<dbReference type="Pfam" id="PF04391">
    <property type="entry name" value="DUF533"/>
    <property type="match status" value="1"/>
</dbReference>
<dbReference type="InterPro" id="IPR029024">
    <property type="entry name" value="TerB-like"/>
</dbReference>
<protein>
    <submittedName>
        <fullName evidence="3">Inner membrane protein yebE</fullName>
    </submittedName>
</protein>
<name>A0A2X0VBC7_9GAMM</name>
<keyword evidence="2" id="KW-1133">Transmembrane helix</keyword>
<organism evidence="3 4">
    <name type="scientific">Anaerobiospirillum thomasii</name>
    <dbReference type="NCBI Taxonomy" id="179995"/>
    <lineage>
        <taxon>Bacteria</taxon>
        <taxon>Pseudomonadati</taxon>
        <taxon>Pseudomonadota</taxon>
        <taxon>Gammaproteobacteria</taxon>
        <taxon>Aeromonadales</taxon>
        <taxon>Succinivibrionaceae</taxon>
        <taxon>Anaerobiospirillum</taxon>
    </lineage>
</organism>
<keyword evidence="2" id="KW-0812">Transmembrane</keyword>
<dbReference type="AlphaFoldDB" id="A0A2X0VBC7"/>
<evidence type="ECO:0000256" key="2">
    <source>
        <dbReference type="SAM" id="Phobius"/>
    </source>
</evidence>
<keyword evidence="2" id="KW-0472">Membrane</keyword>